<evidence type="ECO:0000313" key="4">
    <source>
        <dbReference type="Proteomes" id="UP000070376"/>
    </source>
</evidence>
<evidence type="ECO:0000313" key="2">
    <source>
        <dbReference type="EMBL" id="KWZ79566.1"/>
    </source>
</evidence>
<proteinExistence type="predicted"/>
<reference evidence="1" key="1">
    <citation type="submission" date="2015-01" db="EMBL/GenBank/DDBJ databases">
        <title>Comparative genome analysis of Bacillus coagulans HM-08, Clostridium butyricum HM-68, Bacillus subtilis HM-66 and Bacillus licheniformis BL-09.</title>
        <authorList>
            <person name="Zhang H."/>
        </authorList>
    </citation>
    <scope>NUCLEOTIDE SEQUENCE [LARGE SCALE GENOMIC DNA]</scope>
    <source>
        <strain evidence="1">HM-08</strain>
    </source>
</reference>
<accession>A0A0C5CB69</accession>
<dbReference type="EMBL" id="CP010525">
    <property type="protein sequence ID" value="AJO22685.1"/>
    <property type="molecule type" value="Genomic_DNA"/>
</dbReference>
<reference evidence="4" key="3">
    <citation type="submission" date="2016-01" db="EMBL/GenBank/DDBJ databases">
        <authorList>
            <person name="Mitreva M."/>
            <person name="Pepin K.H."/>
            <person name="Mihindukulasuriya K.A."/>
            <person name="Fulton R."/>
            <person name="Fronick C."/>
            <person name="O'Laughlin M."/>
            <person name="Miner T."/>
            <person name="Herter B."/>
            <person name="Rosa B.A."/>
            <person name="Cordes M."/>
            <person name="Tomlinson C."/>
            <person name="Wollam A."/>
            <person name="Palsikar V.B."/>
            <person name="Mardis E.R."/>
            <person name="Wilson R.K."/>
        </authorList>
    </citation>
    <scope>NUCLEOTIDE SEQUENCE [LARGE SCALE GENOMIC DNA]</scope>
    <source>
        <strain evidence="4">GED7749B</strain>
    </source>
</reference>
<evidence type="ECO:0000313" key="1">
    <source>
        <dbReference type="EMBL" id="AJO22685.1"/>
    </source>
</evidence>
<dbReference type="Proteomes" id="UP000032024">
    <property type="component" value="Chromosome"/>
</dbReference>
<evidence type="ECO:0000313" key="3">
    <source>
        <dbReference type="Proteomes" id="UP000032024"/>
    </source>
</evidence>
<dbReference type="STRING" id="1398.AB434_3390"/>
<name>A0A0C5CB69_HEYCO</name>
<gene>
    <name evidence="2" type="ORF">HMPREF3213_02670</name>
    <name evidence="1" type="ORF">SB48_HM08orf02985</name>
</gene>
<sequence length="63" mass="7420">MSNLYKTKNRDAPVFLHKKGTAHKAPSKASREFRGMDLDVLSFYPVFWKNKRFPAIFSFLRVK</sequence>
<organism evidence="2 4">
    <name type="scientific">Heyndrickxia coagulans</name>
    <name type="common">Weizmannia coagulans</name>
    <dbReference type="NCBI Taxonomy" id="1398"/>
    <lineage>
        <taxon>Bacteria</taxon>
        <taxon>Bacillati</taxon>
        <taxon>Bacillota</taxon>
        <taxon>Bacilli</taxon>
        <taxon>Bacillales</taxon>
        <taxon>Bacillaceae</taxon>
        <taxon>Heyndrickxia</taxon>
    </lineage>
</organism>
<keyword evidence="3" id="KW-1185">Reference proteome</keyword>
<reference evidence="2" key="4">
    <citation type="submission" date="2016-01" db="EMBL/GenBank/DDBJ databases">
        <authorList>
            <person name="Oliw E.H."/>
        </authorList>
    </citation>
    <scope>NUCLEOTIDE SEQUENCE [LARGE SCALE GENOMIC DNA]</scope>
    <source>
        <strain evidence="2">GED7749B</strain>
    </source>
</reference>
<dbReference type="PATRIC" id="fig|1398.18.peg.1895"/>
<reference evidence="3" key="2">
    <citation type="submission" date="2015-01" db="EMBL/GenBank/DDBJ databases">
        <title>Comparative genome analysis of Bacillus coagulans HM-08, Clostridium butyricum HM-68, Bacillus subtilis HM-66 and Bacillus paralicheniformis BL-09.</title>
        <authorList>
            <person name="Zhang H."/>
        </authorList>
    </citation>
    <scope>NUCLEOTIDE SEQUENCE [LARGE SCALE GENOMIC DNA]</scope>
    <source>
        <strain evidence="3">HM-08</strain>
    </source>
</reference>
<dbReference type="AlphaFoldDB" id="A0A0C5CB69"/>
<dbReference type="Proteomes" id="UP000070376">
    <property type="component" value="Unassembled WGS sequence"/>
</dbReference>
<dbReference type="EMBL" id="LRPN01000116">
    <property type="protein sequence ID" value="KWZ79566.1"/>
    <property type="molecule type" value="Genomic_DNA"/>
</dbReference>
<protein>
    <submittedName>
        <fullName evidence="2">Uncharacterized protein</fullName>
    </submittedName>
</protein>